<proteinExistence type="predicted"/>
<name>A0A1I7BQA3_9FLAO</name>
<dbReference type="STRING" id="477690.SAMN05216474_2993"/>
<dbReference type="NCBIfam" id="TIGR04131">
    <property type="entry name" value="Bac_Flav_CTERM"/>
    <property type="match status" value="1"/>
</dbReference>
<dbReference type="Gene3D" id="2.60.120.260">
    <property type="entry name" value="Galactose-binding domain-like"/>
    <property type="match status" value="1"/>
</dbReference>
<protein>
    <submittedName>
        <fullName evidence="1">Gliding motility-associated C-terminal domain-containing protein</fullName>
    </submittedName>
</protein>
<gene>
    <name evidence="1" type="ORF">SAMN05216474_2993</name>
</gene>
<accession>A0A1I7BQA3</accession>
<keyword evidence="2" id="KW-1185">Reference proteome</keyword>
<dbReference type="InterPro" id="IPR026341">
    <property type="entry name" value="T9SS_type_B"/>
</dbReference>
<reference evidence="1 2" key="1">
    <citation type="submission" date="2016-10" db="EMBL/GenBank/DDBJ databases">
        <authorList>
            <person name="de Groot N.N."/>
        </authorList>
    </citation>
    <scope>NUCLEOTIDE SEQUENCE [LARGE SCALE GENOMIC DNA]</scope>
    <source>
        <strain evidence="1 2">CGMCC 1.7005</strain>
    </source>
</reference>
<dbReference type="AlphaFoldDB" id="A0A1I7BQA3"/>
<evidence type="ECO:0000313" key="2">
    <source>
        <dbReference type="Proteomes" id="UP000236454"/>
    </source>
</evidence>
<organism evidence="1 2">
    <name type="scientific">Lishizhenia tianjinensis</name>
    <dbReference type="NCBI Taxonomy" id="477690"/>
    <lineage>
        <taxon>Bacteria</taxon>
        <taxon>Pseudomonadati</taxon>
        <taxon>Bacteroidota</taxon>
        <taxon>Flavobacteriia</taxon>
        <taxon>Flavobacteriales</taxon>
        <taxon>Crocinitomicaceae</taxon>
        <taxon>Lishizhenia</taxon>
    </lineage>
</organism>
<dbReference type="EMBL" id="FPAS01000006">
    <property type="protein sequence ID" value="SFT89367.1"/>
    <property type="molecule type" value="Genomic_DNA"/>
</dbReference>
<dbReference type="Pfam" id="PF13585">
    <property type="entry name" value="CHU_C"/>
    <property type="match status" value="1"/>
</dbReference>
<dbReference type="Proteomes" id="UP000236454">
    <property type="component" value="Unassembled WGS sequence"/>
</dbReference>
<evidence type="ECO:0000313" key="1">
    <source>
        <dbReference type="EMBL" id="SFT89367.1"/>
    </source>
</evidence>
<sequence>MAQGLVPNPGFEAYTSCPNSIGNIAFAYPWGNATNISSSADYMNDCGYSMLGSWYSNSGTPYSGDGVGGIRVTTSDGANSYCEYLQVQLTSPLVAGQVYSISFYCYLGETTTGNANSLGVALTDSSIFNAAVGMSTLQGAVTPAFPQVKINTTGVWELVSGYYLAQGGEDYLTIGNFYTPVDLVMTSNYSHCFYLIDEVYIEEAEVCELELTNSITMDTLSDLRLCYGDSVTLMAHTVLSADSGYWSTGDTLSNITVQTSGTYIYTLNFDDCHLVDSIQVEFVNPPVVDYPDTLLCTDDTLQIINQDSSLVQRLYWMNILIFEKDSIDVTIPYGYELALVDGFCEGRDAFQFGFIDVPEIVPLQDTTVCALNAFNVTASAQVYDSLLWNTGSDSLTTAVMDTGMYIVTFYNKCGSQSDTMNLYLHQMDFTVSFTGDTLLCVEDEMEVLINGNVWSTLWNDSVQSNQRVLTAGNWWFEIEDERCSFRDSITLRLAEEFELDTDTLLCDDESISVEINEPWIDSLAWNEGSTNSITTFQLPNIYWVEVYQEHCVFIDSFSLEKLYTPVINKLDTTLCAGDQIYFNLNPEYSYTLNSEAIPNYFYLGQEGEYILDATNYCGTSTKYFELEGIDCSCNIYIPNTFTPDGDPYNNQFTPRSSCTFNQYELSIYNRWGELIFQSSDPEFNWDGSYKGKLVPEGVYVYILRYQALDEQDKLLTGHINVLK</sequence>